<dbReference type="RefSeq" id="WP_208271070.1">
    <property type="nucleotide sequence ID" value="NZ_BAAAGM010000054.1"/>
</dbReference>
<organism evidence="3 4">
    <name type="scientific">Actinomadura nitritigenes</name>
    <dbReference type="NCBI Taxonomy" id="134602"/>
    <lineage>
        <taxon>Bacteria</taxon>
        <taxon>Bacillati</taxon>
        <taxon>Actinomycetota</taxon>
        <taxon>Actinomycetes</taxon>
        <taxon>Streptosporangiales</taxon>
        <taxon>Thermomonosporaceae</taxon>
        <taxon>Actinomadura</taxon>
    </lineage>
</organism>
<evidence type="ECO:0000256" key="1">
    <source>
        <dbReference type="SAM" id="MobiDB-lite"/>
    </source>
</evidence>
<evidence type="ECO:0000313" key="4">
    <source>
        <dbReference type="Proteomes" id="UP000666915"/>
    </source>
</evidence>
<accession>A0ABS3RAX9</accession>
<dbReference type="PANTHER" id="PTHR43610">
    <property type="entry name" value="BLL6696 PROTEIN"/>
    <property type="match status" value="1"/>
</dbReference>
<evidence type="ECO:0000313" key="3">
    <source>
        <dbReference type="EMBL" id="MBO2442763.1"/>
    </source>
</evidence>
<dbReference type="InterPro" id="IPR016181">
    <property type="entry name" value="Acyl_CoA_acyltransferase"/>
</dbReference>
<name>A0ABS3RAX9_9ACTN</name>
<dbReference type="Pfam" id="PF13302">
    <property type="entry name" value="Acetyltransf_3"/>
    <property type="match status" value="1"/>
</dbReference>
<dbReference type="Proteomes" id="UP000666915">
    <property type="component" value="Unassembled WGS sequence"/>
</dbReference>
<gene>
    <name evidence="3" type="ORF">J4557_35075</name>
</gene>
<feature type="compositionally biased region" description="Polar residues" evidence="1">
    <location>
        <begin position="193"/>
        <end position="202"/>
    </location>
</feature>
<feature type="domain" description="N-acetyltransferase" evidence="2">
    <location>
        <begin position="16"/>
        <end position="177"/>
    </location>
</feature>
<proteinExistence type="predicted"/>
<dbReference type="PROSITE" id="PS51186">
    <property type="entry name" value="GNAT"/>
    <property type="match status" value="1"/>
</dbReference>
<dbReference type="InterPro" id="IPR000182">
    <property type="entry name" value="GNAT_dom"/>
</dbReference>
<dbReference type="PANTHER" id="PTHR43610:SF1">
    <property type="entry name" value="N-ACETYLTRANSFERASE DOMAIN-CONTAINING PROTEIN"/>
    <property type="match status" value="1"/>
</dbReference>
<dbReference type="SUPFAM" id="SSF55729">
    <property type="entry name" value="Acyl-CoA N-acyltransferases (Nat)"/>
    <property type="match status" value="1"/>
</dbReference>
<protein>
    <submittedName>
        <fullName evidence="3">GNAT family N-acetyltransferase</fullName>
    </submittedName>
</protein>
<reference evidence="3 4" key="1">
    <citation type="submission" date="2021-03" db="EMBL/GenBank/DDBJ databases">
        <authorList>
            <person name="Kanchanasin P."/>
            <person name="Saeng-In P."/>
            <person name="Phongsopitanun W."/>
            <person name="Yuki M."/>
            <person name="Kudo T."/>
            <person name="Ohkuma M."/>
            <person name="Tanasupawat S."/>
        </authorList>
    </citation>
    <scope>NUCLEOTIDE SEQUENCE [LARGE SCALE GENOMIC DNA]</scope>
    <source>
        <strain evidence="3 4">L46</strain>
    </source>
</reference>
<sequence>MGSETGFQQVLTGPALRLEPLTAGHAAGLLAAADDRVFAHLPYPRPASIQEMSAWIERALGTPQRRPYAIVTGQGVAGTSSYWYPDPVRGQIEIGSTWLGRPWWGTGTNAEAKRLMLAHAFDVLGFAKVAFRTDPANARSQRALERLGARRDGLVRRDWPRPDGTWRASVHYSILRAEWPAARDAPPDMGVSHDSQGSHGNQ</sequence>
<keyword evidence="4" id="KW-1185">Reference proteome</keyword>
<feature type="region of interest" description="Disordered" evidence="1">
    <location>
        <begin position="183"/>
        <end position="202"/>
    </location>
</feature>
<dbReference type="EMBL" id="JAGEOK010000027">
    <property type="protein sequence ID" value="MBO2442763.1"/>
    <property type="molecule type" value="Genomic_DNA"/>
</dbReference>
<dbReference type="Gene3D" id="3.40.630.30">
    <property type="match status" value="1"/>
</dbReference>
<evidence type="ECO:0000259" key="2">
    <source>
        <dbReference type="PROSITE" id="PS51186"/>
    </source>
</evidence>
<comment type="caution">
    <text evidence="3">The sequence shown here is derived from an EMBL/GenBank/DDBJ whole genome shotgun (WGS) entry which is preliminary data.</text>
</comment>